<dbReference type="OrthoDB" id="786266at2759"/>
<feature type="domain" description="SWIM-type" evidence="5">
    <location>
        <begin position="29"/>
        <end position="61"/>
    </location>
</feature>
<keyword evidence="1" id="KW-0479">Metal-binding</keyword>
<name>A0A843VED7_COLES</name>
<dbReference type="AlphaFoldDB" id="A0A843VED7"/>
<evidence type="ECO:0000256" key="4">
    <source>
        <dbReference type="PROSITE-ProRule" id="PRU00325"/>
    </source>
</evidence>
<accession>A0A843VED7</accession>
<dbReference type="PROSITE" id="PS50966">
    <property type="entry name" value="ZF_SWIM"/>
    <property type="match status" value="1"/>
</dbReference>
<protein>
    <recommendedName>
        <fullName evidence="5">SWIM-type domain-containing protein</fullName>
    </recommendedName>
</protein>
<organism evidence="6 7">
    <name type="scientific">Colocasia esculenta</name>
    <name type="common">Wild taro</name>
    <name type="synonym">Arum esculentum</name>
    <dbReference type="NCBI Taxonomy" id="4460"/>
    <lineage>
        <taxon>Eukaryota</taxon>
        <taxon>Viridiplantae</taxon>
        <taxon>Streptophyta</taxon>
        <taxon>Embryophyta</taxon>
        <taxon>Tracheophyta</taxon>
        <taxon>Spermatophyta</taxon>
        <taxon>Magnoliopsida</taxon>
        <taxon>Liliopsida</taxon>
        <taxon>Araceae</taxon>
        <taxon>Aroideae</taxon>
        <taxon>Colocasieae</taxon>
        <taxon>Colocasia</taxon>
    </lineage>
</organism>
<evidence type="ECO:0000259" key="5">
    <source>
        <dbReference type="PROSITE" id="PS50966"/>
    </source>
</evidence>
<dbReference type="SMART" id="SM00575">
    <property type="entry name" value="ZnF_PMZ"/>
    <property type="match status" value="1"/>
</dbReference>
<dbReference type="EMBL" id="NMUH01001378">
    <property type="protein sequence ID" value="MQL91784.1"/>
    <property type="molecule type" value="Genomic_DNA"/>
</dbReference>
<dbReference type="PANTHER" id="PTHR31973:SF187">
    <property type="entry name" value="MUTATOR TRANSPOSASE MUDRA PROTEIN"/>
    <property type="match status" value="1"/>
</dbReference>
<dbReference type="Proteomes" id="UP000652761">
    <property type="component" value="Unassembled WGS sequence"/>
</dbReference>
<sequence length="142" mass="16287">MRKLIEASGGITVICSYGKVFEVVGRPSCVVNLEHGTCSCRGWQLLRLLCKHVCAVLHKIGGNIENYCSLYFTSDMYRTCYEETIQPISYMDKLELEFDDIEIRPPLTKKRPGRRKKNRIPSQQSLEVDKIGFRLPETTLIT</sequence>
<reference evidence="6" key="1">
    <citation type="submission" date="2017-07" db="EMBL/GenBank/DDBJ databases">
        <title>Taro Niue Genome Assembly and Annotation.</title>
        <authorList>
            <person name="Atibalentja N."/>
            <person name="Keating K."/>
            <person name="Fields C.J."/>
        </authorList>
    </citation>
    <scope>NUCLEOTIDE SEQUENCE</scope>
    <source>
        <strain evidence="6">Niue_2</strain>
        <tissue evidence="6">Leaf</tissue>
    </source>
</reference>
<keyword evidence="7" id="KW-1185">Reference proteome</keyword>
<proteinExistence type="predicted"/>
<evidence type="ECO:0000256" key="3">
    <source>
        <dbReference type="ARBA" id="ARBA00022833"/>
    </source>
</evidence>
<dbReference type="PANTHER" id="PTHR31973">
    <property type="entry name" value="POLYPROTEIN, PUTATIVE-RELATED"/>
    <property type="match status" value="1"/>
</dbReference>
<dbReference type="GO" id="GO:0008270">
    <property type="term" value="F:zinc ion binding"/>
    <property type="evidence" value="ECO:0007669"/>
    <property type="project" value="UniProtKB-KW"/>
</dbReference>
<dbReference type="Pfam" id="PF04434">
    <property type="entry name" value="SWIM"/>
    <property type="match status" value="1"/>
</dbReference>
<evidence type="ECO:0000313" key="7">
    <source>
        <dbReference type="Proteomes" id="UP000652761"/>
    </source>
</evidence>
<dbReference type="InterPro" id="IPR007527">
    <property type="entry name" value="Znf_SWIM"/>
</dbReference>
<comment type="caution">
    <text evidence="6">The sequence shown here is derived from an EMBL/GenBank/DDBJ whole genome shotgun (WGS) entry which is preliminary data.</text>
</comment>
<evidence type="ECO:0000313" key="6">
    <source>
        <dbReference type="EMBL" id="MQL91784.1"/>
    </source>
</evidence>
<gene>
    <name evidence="6" type="ORF">Taro_024391</name>
</gene>
<keyword evidence="2 4" id="KW-0863">Zinc-finger</keyword>
<evidence type="ECO:0000256" key="1">
    <source>
        <dbReference type="ARBA" id="ARBA00022723"/>
    </source>
</evidence>
<dbReference type="InterPro" id="IPR006564">
    <property type="entry name" value="Znf_PMZ"/>
</dbReference>
<evidence type="ECO:0000256" key="2">
    <source>
        <dbReference type="ARBA" id="ARBA00022771"/>
    </source>
</evidence>
<keyword evidence="3" id="KW-0862">Zinc</keyword>